<dbReference type="PANTHER" id="PTHR43820">
    <property type="entry name" value="HIGH-AFFINITY BRANCHED-CHAIN AMINO ACID TRANSPORT ATP-BINDING PROTEIN LIVF"/>
    <property type="match status" value="1"/>
</dbReference>
<dbReference type="PROSITE" id="PS50893">
    <property type="entry name" value="ABC_TRANSPORTER_2"/>
    <property type="match status" value="1"/>
</dbReference>
<dbReference type="SUPFAM" id="SSF52540">
    <property type="entry name" value="P-loop containing nucleoside triphosphate hydrolases"/>
    <property type="match status" value="1"/>
</dbReference>
<dbReference type="GO" id="GO:0015807">
    <property type="term" value="P:L-amino acid transport"/>
    <property type="evidence" value="ECO:0007669"/>
    <property type="project" value="TreeGrafter"/>
</dbReference>
<proteinExistence type="inferred from homology"/>
<evidence type="ECO:0000256" key="2">
    <source>
        <dbReference type="ARBA" id="ARBA00022448"/>
    </source>
</evidence>
<keyword evidence="5" id="KW-0029">Amino-acid transport</keyword>
<evidence type="ECO:0000313" key="8">
    <source>
        <dbReference type="EMBL" id="SDT46213.1"/>
    </source>
</evidence>
<dbReference type="GO" id="GO:0015658">
    <property type="term" value="F:branched-chain amino acid transmembrane transporter activity"/>
    <property type="evidence" value="ECO:0007669"/>
    <property type="project" value="TreeGrafter"/>
</dbReference>
<evidence type="ECO:0000259" key="7">
    <source>
        <dbReference type="PROSITE" id="PS50893"/>
    </source>
</evidence>
<sequence length="239" mass="25960">MVDPLLSVKNLMSGYGDIQILWGVDFHINEGEAVCLVGANGAGKSTLLRTLSGLLRVRSGQIAFMGQDLTNRSPRQVLSHGIVHVPEGRRLFGPMSVLDNLLTGAYLRTDRANIRHDLERMLDLFPILAERRHQAAGTLSGGEQQMCAIARGIMSKPKLLMIDELSLGLAPKMVDHLGEALQKVKREGLSLLLVEQDVATAFELTGRGIVLDSGRVSLIGPTEELSINPMVQQAYMGIA</sequence>
<protein>
    <submittedName>
        <fullName evidence="8">Amino acid/amide ABC transporter ATP-binding protein 2, HAAT family</fullName>
    </submittedName>
</protein>
<dbReference type="GO" id="GO:0005524">
    <property type="term" value="F:ATP binding"/>
    <property type="evidence" value="ECO:0007669"/>
    <property type="project" value="UniProtKB-KW"/>
</dbReference>
<dbReference type="InterPro" id="IPR027417">
    <property type="entry name" value="P-loop_NTPase"/>
</dbReference>
<dbReference type="InterPro" id="IPR052156">
    <property type="entry name" value="BCAA_Transport_ATP-bd_LivF"/>
</dbReference>
<keyword evidence="4 8" id="KW-0067">ATP-binding</keyword>
<feature type="domain" description="ABC transporter" evidence="7">
    <location>
        <begin position="6"/>
        <end position="238"/>
    </location>
</feature>
<evidence type="ECO:0000256" key="6">
    <source>
        <dbReference type="ARBA" id="ARBA00024722"/>
    </source>
</evidence>
<comment type="similarity">
    <text evidence="1">Belongs to the ABC transporter superfamily.</text>
</comment>
<dbReference type="GO" id="GO:0016887">
    <property type="term" value="F:ATP hydrolysis activity"/>
    <property type="evidence" value="ECO:0007669"/>
    <property type="project" value="InterPro"/>
</dbReference>
<evidence type="ECO:0000256" key="5">
    <source>
        <dbReference type="ARBA" id="ARBA00022970"/>
    </source>
</evidence>
<keyword evidence="9" id="KW-1185">Reference proteome</keyword>
<accession>A0A1H2AJS3</accession>
<dbReference type="InterPro" id="IPR003593">
    <property type="entry name" value="AAA+_ATPase"/>
</dbReference>
<name>A0A1H2AJS3_9BRAD</name>
<dbReference type="SMART" id="SM00382">
    <property type="entry name" value="AAA"/>
    <property type="match status" value="1"/>
</dbReference>
<dbReference type="EMBL" id="LT629750">
    <property type="protein sequence ID" value="SDT46213.1"/>
    <property type="molecule type" value="Genomic_DNA"/>
</dbReference>
<evidence type="ECO:0000256" key="3">
    <source>
        <dbReference type="ARBA" id="ARBA00022741"/>
    </source>
</evidence>
<dbReference type="RefSeq" id="WP_146690018.1">
    <property type="nucleotide sequence ID" value="NZ_LT629750.1"/>
</dbReference>
<gene>
    <name evidence="8" type="ORF">SAMN05444158_6225</name>
</gene>
<evidence type="ECO:0000256" key="1">
    <source>
        <dbReference type="ARBA" id="ARBA00005417"/>
    </source>
</evidence>
<comment type="function">
    <text evidence="6">Involved in beta-(1--&gt;2)glucan export. Transmembrane domains (TMD) form a pore in the inner membrane and the ATP-binding domain (NBD) is responsible for energy generation.</text>
</comment>
<keyword evidence="3" id="KW-0547">Nucleotide-binding</keyword>
<dbReference type="Gene3D" id="3.40.50.300">
    <property type="entry name" value="P-loop containing nucleotide triphosphate hydrolases"/>
    <property type="match status" value="1"/>
</dbReference>
<dbReference type="CDD" id="cd03224">
    <property type="entry name" value="ABC_TM1139_LivF_branched"/>
    <property type="match status" value="1"/>
</dbReference>
<dbReference type="PANTHER" id="PTHR43820:SF4">
    <property type="entry name" value="HIGH-AFFINITY BRANCHED-CHAIN AMINO ACID TRANSPORT ATP-BINDING PROTEIN LIVF"/>
    <property type="match status" value="1"/>
</dbReference>
<dbReference type="InterPro" id="IPR003439">
    <property type="entry name" value="ABC_transporter-like_ATP-bd"/>
</dbReference>
<dbReference type="Pfam" id="PF00005">
    <property type="entry name" value="ABC_tran"/>
    <property type="match status" value="1"/>
</dbReference>
<evidence type="ECO:0000313" key="9">
    <source>
        <dbReference type="Proteomes" id="UP000243904"/>
    </source>
</evidence>
<dbReference type="AlphaFoldDB" id="A0A1H2AJS3"/>
<keyword evidence="2" id="KW-0813">Transport</keyword>
<dbReference type="Proteomes" id="UP000243904">
    <property type="component" value="Chromosome I"/>
</dbReference>
<reference evidence="9" key="1">
    <citation type="submission" date="2016-10" db="EMBL/GenBank/DDBJ databases">
        <authorList>
            <person name="Varghese N."/>
            <person name="Submissions S."/>
        </authorList>
    </citation>
    <scope>NUCLEOTIDE SEQUENCE [LARGE SCALE GENOMIC DNA]</scope>
    <source>
        <strain evidence="9">GAS369</strain>
    </source>
</reference>
<evidence type="ECO:0000256" key="4">
    <source>
        <dbReference type="ARBA" id="ARBA00022840"/>
    </source>
</evidence>
<organism evidence="8 9">
    <name type="scientific">Bradyrhizobium canariense</name>
    <dbReference type="NCBI Taxonomy" id="255045"/>
    <lineage>
        <taxon>Bacteria</taxon>
        <taxon>Pseudomonadati</taxon>
        <taxon>Pseudomonadota</taxon>
        <taxon>Alphaproteobacteria</taxon>
        <taxon>Hyphomicrobiales</taxon>
        <taxon>Nitrobacteraceae</taxon>
        <taxon>Bradyrhizobium</taxon>
    </lineage>
</organism>